<keyword evidence="6" id="KW-0131">Cell cycle</keyword>
<evidence type="ECO:0000256" key="6">
    <source>
        <dbReference type="ARBA" id="ARBA00023306"/>
    </source>
</evidence>
<keyword evidence="3" id="KW-0158">Chromosome</keyword>
<evidence type="ECO:0000256" key="7">
    <source>
        <dbReference type="ARBA" id="ARBA00023328"/>
    </source>
</evidence>
<evidence type="ECO:0000313" key="9">
    <source>
        <dbReference type="EMBL" id="VFU01453.1"/>
    </source>
</evidence>
<accession>A0A485LRJ0</accession>
<evidence type="ECO:0000256" key="4">
    <source>
        <dbReference type="ARBA" id="ARBA00022618"/>
    </source>
</evidence>
<dbReference type="GO" id="GO:0007094">
    <property type="term" value="P:mitotic spindle assembly checkpoint signaling"/>
    <property type="evidence" value="ECO:0007669"/>
    <property type="project" value="TreeGrafter"/>
</dbReference>
<evidence type="ECO:0000256" key="3">
    <source>
        <dbReference type="ARBA" id="ARBA00022454"/>
    </source>
</evidence>
<dbReference type="Gene3D" id="1.20.58.730">
    <property type="match status" value="1"/>
</dbReference>
<dbReference type="PANTHER" id="PTHR15995">
    <property type="entry name" value="PROTEIN ZWILCH HOMOLOG"/>
    <property type="match status" value="1"/>
</dbReference>
<comment type="similarity">
    <text evidence="2">Belongs to the ZWILCH family.</text>
</comment>
<proteinExistence type="inferred from homology"/>
<evidence type="ECO:0000313" key="10">
    <source>
        <dbReference type="Proteomes" id="UP000332933"/>
    </source>
</evidence>
<sequence>MGELDGAMRSAVENGFAFVDRLAFIHVTRPRIFHPSLAFTTSSSYLLIYELHPDLPTGEPWPLIRPASVLTLPVKDESSFRRLQDVLPRKSVVSSELLMSLTEARARAVLMATVHAMQRHPDVIMDVLVGHTHGYLGQRFTADGYGVVHVSNPSMSPMAVSLDQLLEEAVREAGPGSGLTHIDMVSGFYLKAIPIAMHDAVQVVSTWEGIENIRDITDMPPPQCTSILCLQSISSWDIHVLRDCFREDAFPFEMDRNVRVLTFLAKGVENQNANVPWEVPVSAPCSDEEVEQYLLNPNAAITTADTKGFIQRGDLDYFEKVWHFIAHRAASLSSVISIVQSLGDILGQGSILPLIDPANPSTLARYFNHLVQQMQANAASPQQPRSSTSPPVALHHGPTAYLQYALEIGLFKVQRDLLQWMAQHGYDVADVETYLATTPSMSTPPVARLKHLQAIVHLCCVGKSLGLNPTTLRQVTGLAMNHLKTASSNLPTLHIPLETFLPERLRSSLSEASFRQLTITVNDTFARVVRIADTQPDPTQLKVPAELASWIQKKAPQLSPDAVEILTNASIAFDDEGMAGTRQLVTDGRRRFMKYRQPKI</sequence>
<keyword evidence="10" id="KW-1185">Reference proteome</keyword>
<keyword evidence="4" id="KW-0132">Cell division</keyword>
<reference evidence="9 10" key="1">
    <citation type="submission" date="2019-03" db="EMBL/GenBank/DDBJ databases">
        <authorList>
            <person name="Gaulin E."/>
            <person name="Dumas B."/>
        </authorList>
    </citation>
    <scope>NUCLEOTIDE SEQUENCE [LARGE SCALE GENOMIC DNA]</scope>
    <source>
        <strain evidence="9">CBS 568.67</strain>
    </source>
</reference>
<reference evidence="8" key="2">
    <citation type="submission" date="2019-06" db="EMBL/GenBank/DDBJ databases">
        <title>Genomics analysis of Aphanomyces spp. identifies a new class of oomycete effector associated with host adaptation.</title>
        <authorList>
            <person name="Gaulin E."/>
        </authorList>
    </citation>
    <scope>NUCLEOTIDE SEQUENCE</scope>
    <source>
        <strain evidence="8">CBS 578.67</strain>
    </source>
</reference>
<keyword evidence="5" id="KW-0498">Mitosis</keyword>
<evidence type="ECO:0000256" key="1">
    <source>
        <dbReference type="ARBA" id="ARBA00004584"/>
    </source>
</evidence>
<dbReference type="EMBL" id="CAADRA010007477">
    <property type="protein sequence ID" value="VFU01453.1"/>
    <property type="molecule type" value="Genomic_DNA"/>
</dbReference>
<dbReference type="OrthoDB" id="74487at2759"/>
<dbReference type="PANTHER" id="PTHR15995:SF1">
    <property type="entry name" value="PROTEIN ZWILCH HOMOLOG"/>
    <property type="match status" value="1"/>
</dbReference>
<evidence type="ECO:0000313" key="8">
    <source>
        <dbReference type="EMBL" id="KAF0683130.1"/>
    </source>
</evidence>
<dbReference type="Proteomes" id="UP000332933">
    <property type="component" value="Unassembled WGS sequence"/>
</dbReference>
<comment type="subcellular location">
    <subcellularLocation>
        <location evidence="1">Chromosome</location>
        <location evidence="1">Centromere</location>
    </subcellularLocation>
</comment>
<dbReference type="EMBL" id="VJMH01007451">
    <property type="protein sequence ID" value="KAF0683130.1"/>
    <property type="molecule type" value="Genomic_DNA"/>
</dbReference>
<dbReference type="GO" id="GO:1990423">
    <property type="term" value="C:RZZ complex"/>
    <property type="evidence" value="ECO:0007669"/>
    <property type="project" value="InterPro"/>
</dbReference>
<gene>
    <name evidence="9" type="primary">Aste57867_24818</name>
    <name evidence="8" type="ORF">As57867_024740</name>
    <name evidence="9" type="ORF">ASTE57867_24818</name>
</gene>
<keyword evidence="7" id="KW-0137">Centromere</keyword>
<dbReference type="GO" id="GO:0034501">
    <property type="term" value="P:protein localization to kinetochore"/>
    <property type="evidence" value="ECO:0007669"/>
    <property type="project" value="TreeGrafter"/>
</dbReference>
<organism evidence="9 10">
    <name type="scientific">Aphanomyces stellatus</name>
    <dbReference type="NCBI Taxonomy" id="120398"/>
    <lineage>
        <taxon>Eukaryota</taxon>
        <taxon>Sar</taxon>
        <taxon>Stramenopiles</taxon>
        <taxon>Oomycota</taxon>
        <taxon>Saprolegniomycetes</taxon>
        <taxon>Saprolegniales</taxon>
        <taxon>Verrucalvaceae</taxon>
        <taxon>Aphanomyces</taxon>
    </lineage>
</organism>
<name>A0A485LRJ0_9STRA</name>
<dbReference type="AlphaFoldDB" id="A0A485LRJ0"/>
<protein>
    <submittedName>
        <fullName evidence="9">Aste57867_24818 protein</fullName>
    </submittedName>
</protein>
<evidence type="ECO:0000256" key="2">
    <source>
        <dbReference type="ARBA" id="ARBA00009062"/>
    </source>
</evidence>
<evidence type="ECO:0000256" key="5">
    <source>
        <dbReference type="ARBA" id="ARBA00022776"/>
    </source>
</evidence>
<dbReference type="GO" id="GO:0051301">
    <property type="term" value="P:cell division"/>
    <property type="evidence" value="ECO:0007669"/>
    <property type="project" value="UniProtKB-KW"/>
</dbReference>
<dbReference type="InterPro" id="IPR018630">
    <property type="entry name" value="Zwilch"/>
</dbReference>